<dbReference type="Proteomes" id="UP000800036">
    <property type="component" value="Unassembled WGS sequence"/>
</dbReference>
<gene>
    <name evidence="1" type="ORF">BU23DRAFT_554522</name>
</gene>
<dbReference type="EMBL" id="ML976682">
    <property type="protein sequence ID" value="KAF1973239.1"/>
    <property type="molecule type" value="Genomic_DNA"/>
</dbReference>
<accession>A0A6A5VA99</accession>
<dbReference type="OrthoDB" id="10505629at2759"/>
<dbReference type="AlphaFoldDB" id="A0A6A5VA99"/>
<reference evidence="1" key="1">
    <citation type="journal article" date="2020" name="Stud. Mycol.">
        <title>101 Dothideomycetes genomes: a test case for predicting lifestyles and emergence of pathogens.</title>
        <authorList>
            <person name="Haridas S."/>
            <person name="Albert R."/>
            <person name="Binder M."/>
            <person name="Bloem J."/>
            <person name="Labutti K."/>
            <person name="Salamov A."/>
            <person name="Andreopoulos B."/>
            <person name="Baker S."/>
            <person name="Barry K."/>
            <person name="Bills G."/>
            <person name="Bluhm B."/>
            <person name="Cannon C."/>
            <person name="Castanera R."/>
            <person name="Culley D."/>
            <person name="Daum C."/>
            <person name="Ezra D."/>
            <person name="Gonzalez J."/>
            <person name="Henrissat B."/>
            <person name="Kuo A."/>
            <person name="Liang C."/>
            <person name="Lipzen A."/>
            <person name="Lutzoni F."/>
            <person name="Magnuson J."/>
            <person name="Mondo S."/>
            <person name="Nolan M."/>
            <person name="Ohm R."/>
            <person name="Pangilinan J."/>
            <person name="Park H.-J."/>
            <person name="Ramirez L."/>
            <person name="Alfaro M."/>
            <person name="Sun H."/>
            <person name="Tritt A."/>
            <person name="Yoshinaga Y."/>
            <person name="Zwiers L.-H."/>
            <person name="Turgeon B."/>
            <person name="Goodwin S."/>
            <person name="Spatafora J."/>
            <person name="Crous P."/>
            <person name="Grigoriev I."/>
        </authorList>
    </citation>
    <scope>NUCLEOTIDE SEQUENCE</scope>
    <source>
        <strain evidence="1">CBS 107.79</strain>
    </source>
</reference>
<organism evidence="1 2">
    <name type="scientific">Bimuria novae-zelandiae CBS 107.79</name>
    <dbReference type="NCBI Taxonomy" id="1447943"/>
    <lineage>
        <taxon>Eukaryota</taxon>
        <taxon>Fungi</taxon>
        <taxon>Dikarya</taxon>
        <taxon>Ascomycota</taxon>
        <taxon>Pezizomycotina</taxon>
        <taxon>Dothideomycetes</taxon>
        <taxon>Pleosporomycetidae</taxon>
        <taxon>Pleosporales</taxon>
        <taxon>Massarineae</taxon>
        <taxon>Didymosphaeriaceae</taxon>
        <taxon>Bimuria</taxon>
    </lineage>
</organism>
<evidence type="ECO:0000313" key="2">
    <source>
        <dbReference type="Proteomes" id="UP000800036"/>
    </source>
</evidence>
<sequence>MSFMDNITPNIPEGFYKPQLQMRAAYLWAINCGMVPYSDIVYLLGLPPGFLNCWIRRFARVP</sequence>
<evidence type="ECO:0000313" key="1">
    <source>
        <dbReference type="EMBL" id="KAF1973239.1"/>
    </source>
</evidence>
<protein>
    <submittedName>
        <fullName evidence="1">Uncharacterized protein</fullName>
    </submittedName>
</protein>
<proteinExistence type="predicted"/>
<keyword evidence="2" id="KW-1185">Reference proteome</keyword>
<name>A0A6A5VA99_9PLEO</name>